<reference evidence="2 4" key="1">
    <citation type="journal article" date="2012" name="Nature">
        <title>Algal genomes reveal evolutionary mosaicism and the fate of nucleomorphs.</title>
        <authorList>
            <consortium name="DOE Joint Genome Institute"/>
            <person name="Curtis B.A."/>
            <person name="Tanifuji G."/>
            <person name="Burki F."/>
            <person name="Gruber A."/>
            <person name="Irimia M."/>
            <person name="Maruyama S."/>
            <person name="Arias M.C."/>
            <person name="Ball S.G."/>
            <person name="Gile G.H."/>
            <person name="Hirakawa Y."/>
            <person name="Hopkins J.F."/>
            <person name="Kuo A."/>
            <person name="Rensing S.A."/>
            <person name="Schmutz J."/>
            <person name="Symeonidi A."/>
            <person name="Elias M."/>
            <person name="Eveleigh R.J."/>
            <person name="Herman E.K."/>
            <person name="Klute M.J."/>
            <person name="Nakayama T."/>
            <person name="Obornik M."/>
            <person name="Reyes-Prieto A."/>
            <person name="Armbrust E.V."/>
            <person name="Aves S.J."/>
            <person name="Beiko R.G."/>
            <person name="Coutinho P."/>
            <person name="Dacks J.B."/>
            <person name="Durnford D.G."/>
            <person name="Fast N.M."/>
            <person name="Green B.R."/>
            <person name="Grisdale C.J."/>
            <person name="Hempel F."/>
            <person name="Henrissat B."/>
            <person name="Hoppner M.P."/>
            <person name="Ishida K."/>
            <person name="Kim E."/>
            <person name="Koreny L."/>
            <person name="Kroth P.G."/>
            <person name="Liu Y."/>
            <person name="Malik S.B."/>
            <person name="Maier U.G."/>
            <person name="McRose D."/>
            <person name="Mock T."/>
            <person name="Neilson J.A."/>
            <person name="Onodera N.T."/>
            <person name="Poole A.M."/>
            <person name="Pritham E.J."/>
            <person name="Richards T.A."/>
            <person name="Rocap G."/>
            <person name="Roy S.W."/>
            <person name="Sarai C."/>
            <person name="Schaack S."/>
            <person name="Shirato S."/>
            <person name="Slamovits C.H."/>
            <person name="Spencer D.F."/>
            <person name="Suzuki S."/>
            <person name="Worden A.Z."/>
            <person name="Zauner S."/>
            <person name="Barry K."/>
            <person name="Bell C."/>
            <person name="Bharti A.K."/>
            <person name="Crow J.A."/>
            <person name="Grimwood J."/>
            <person name="Kramer R."/>
            <person name="Lindquist E."/>
            <person name="Lucas S."/>
            <person name="Salamov A."/>
            <person name="McFadden G.I."/>
            <person name="Lane C.E."/>
            <person name="Keeling P.J."/>
            <person name="Gray M.W."/>
            <person name="Grigoriev I.V."/>
            <person name="Archibald J.M."/>
        </authorList>
    </citation>
    <scope>NUCLEOTIDE SEQUENCE</scope>
    <source>
        <strain evidence="2 4">CCMP2712</strain>
    </source>
</reference>
<name>L1ITQ9_GUITC</name>
<protein>
    <submittedName>
        <fullName evidence="2 3">Uncharacterized protein</fullName>
    </submittedName>
</protein>
<feature type="region of interest" description="Disordered" evidence="1">
    <location>
        <begin position="245"/>
        <end position="283"/>
    </location>
</feature>
<dbReference type="GeneID" id="17296037"/>
<dbReference type="RefSeq" id="XP_005826200.1">
    <property type="nucleotide sequence ID" value="XM_005826143.1"/>
</dbReference>
<organism evidence="2">
    <name type="scientific">Guillardia theta (strain CCMP2712)</name>
    <name type="common">Cryptophyte</name>
    <dbReference type="NCBI Taxonomy" id="905079"/>
    <lineage>
        <taxon>Eukaryota</taxon>
        <taxon>Cryptophyceae</taxon>
        <taxon>Pyrenomonadales</taxon>
        <taxon>Geminigeraceae</taxon>
        <taxon>Guillardia</taxon>
    </lineage>
</organism>
<sequence length="1369" mass="153240">MIRGSHLLRKSPSSAALSRLLSPHWVLDQGTQVMATMAGRGAGPVGTPDSEQECAGWRIVVELVSVQLPVKRRSQESHDSSLVTAIPDKFVFTAEYLGFVSKPASLSIKTSGDIDDMRELYSEGGEGQVLEFVLMLSECGALLRSEFLGLVYQHPLLVDVWDAETKFSIGTIEIPLRGIFREGHRHVFAPLVSPFLPPLGEDNTANSLPQVACSSSKQVQVQGWNKGGAIALRVLSSGIPTKESLELTPASPLRNRSQGPGDGGKTANVNEQEEETRKGDDQDALQEASEVFALMMCCKEKILDELRDFASFRNSTEVGKSKRRWSEVELSAERFSLILRCLSLDESHLQAAVRSFRQAMAMGQEADGSDRTMSVDLQRLFYDRRYSLQLRMLGEQMMEDLDEVDDAARGALTRLCRALLFAMCGQSLHTFIPAQSLFKRFAAVGVLDLHGLENVLKFLQVDFAPSSMFALWRSMCGNSSAGVELHRFVSFCSVRLISSERRQAASLSLVRSAIKSCSEWREFVSACEMLRAKKVNPAKLNVTSQRSLATFRLDMERKDDKRRQKETGEGEDELVSAAKKKMSANRDIIRSVKHSLKVVSYPKLQELICSMEEDEWQKKQRARRRLLLVASRRSAELQKPTGDSFARVQLELNRRGLLDSQGRWKEEDKVVMVPCGVRRKQVEHKVANRGREEGWFVVSFEDEHSEFCSFDVEDERMCRARQEQRLVVESRCRVRVLVPEQGEASVLLVLLRPCEEMEGTRRLVVTNFKSSAHGLARSQEFGVLVNFVRPVPTCLIRVYLKDFCRMWLQGEEHRSLHEMIVPGTRWGNQSPSLVCYRVVMSLGGKERDSESNALMLSCETVRWVGGRWEAIGAAGAQRCKTVKMMKKRHDMLKTSDMQFLTCVLDPHDANKIREQWIFDVCSFFQHDADISSKDDLLLELDKKACSSSEQFPPNPVVHVSEEVVGRCEVTETEEKMKVTMKMLSPPSRNFYLHIDDERGKVVSVWRICQRQSQCMKKLSPSPVLLILDEVAVEDGKLVMHRNLPAPLPPQPLADFIASLTADVARAVSAGRERVAVKHVKQAPPLLLTQISQALQGLGEDKASDWSRAKDQIHLFQKAPDSAVLEEEALLCPDLSLSSQPQLTTSSAVVVSLTFLPDLRQADKRDASMLSSLLGRLVQSSLPDSAQLPGTLRLVRRMEVTATHQQEGRRVFVRGVTRQQEAAKTIQTALKGRLRRREERASAVRRQDEQERGRREQGTTFRKIHVAEQQEEMEECEDASSSSSSPHDSPPPVRGRRRPLLEHGDGIEDDAGGSIAESVGSETSSEQSEPATRLSVATRRKHLPPPTLTAPEVSDAESVESSTDSQASEP</sequence>
<feature type="compositionally biased region" description="Polar residues" evidence="1">
    <location>
        <begin position="1319"/>
        <end position="1329"/>
    </location>
</feature>
<proteinExistence type="predicted"/>
<feature type="region of interest" description="Disordered" evidence="1">
    <location>
        <begin position="1230"/>
        <end position="1369"/>
    </location>
</feature>
<feature type="compositionally biased region" description="Basic and acidic residues" evidence="1">
    <location>
        <begin position="1235"/>
        <end position="1256"/>
    </location>
</feature>
<evidence type="ECO:0000256" key="1">
    <source>
        <dbReference type="SAM" id="MobiDB-lite"/>
    </source>
</evidence>
<feature type="compositionally biased region" description="Acidic residues" evidence="1">
    <location>
        <begin position="1268"/>
        <end position="1277"/>
    </location>
</feature>
<dbReference type="PROSITE" id="PS50096">
    <property type="entry name" value="IQ"/>
    <property type="match status" value="1"/>
</dbReference>
<keyword evidence="4" id="KW-1185">Reference proteome</keyword>
<evidence type="ECO:0000313" key="3">
    <source>
        <dbReference type="EnsemblProtists" id="EKX39220"/>
    </source>
</evidence>
<feature type="compositionally biased region" description="Basic and acidic residues" evidence="1">
    <location>
        <begin position="553"/>
        <end position="568"/>
    </location>
</feature>
<accession>L1ITQ9</accession>
<dbReference type="EnsemblProtists" id="EKX39220">
    <property type="protein sequence ID" value="EKX39220"/>
    <property type="gene ID" value="GUITHDRAFT_143629"/>
</dbReference>
<gene>
    <name evidence="2" type="ORF">GUITHDRAFT_143629</name>
</gene>
<dbReference type="KEGG" id="gtt:GUITHDRAFT_143629"/>
<feature type="region of interest" description="Disordered" evidence="1">
    <location>
        <begin position="553"/>
        <end position="576"/>
    </location>
</feature>
<dbReference type="Proteomes" id="UP000011087">
    <property type="component" value="Unassembled WGS sequence"/>
</dbReference>
<dbReference type="EMBL" id="JH993041">
    <property type="protein sequence ID" value="EKX39220.1"/>
    <property type="molecule type" value="Genomic_DNA"/>
</dbReference>
<evidence type="ECO:0000313" key="2">
    <source>
        <dbReference type="EMBL" id="EKX39220.1"/>
    </source>
</evidence>
<dbReference type="PaxDb" id="55529-EKX39220"/>
<dbReference type="HOGENOM" id="CLU_256465_0_0_1"/>
<reference evidence="4" key="2">
    <citation type="submission" date="2012-11" db="EMBL/GenBank/DDBJ databases">
        <authorList>
            <person name="Kuo A."/>
            <person name="Curtis B.A."/>
            <person name="Tanifuji G."/>
            <person name="Burki F."/>
            <person name="Gruber A."/>
            <person name="Irimia M."/>
            <person name="Maruyama S."/>
            <person name="Arias M.C."/>
            <person name="Ball S.G."/>
            <person name="Gile G.H."/>
            <person name="Hirakawa Y."/>
            <person name="Hopkins J.F."/>
            <person name="Rensing S.A."/>
            <person name="Schmutz J."/>
            <person name="Symeonidi A."/>
            <person name="Elias M."/>
            <person name="Eveleigh R.J."/>
            <person name="Herman E.K."/>
            <person name="Klute M.J."/>
            <person name="Nakayama T."/>
            <person name="Obornik M."/>
            <person name="Reyes-Prieto A."/>
            <person name="Armbrust E.V."/>
            <person name="Aves S.J."/>
            <person name="Beiko R.G."/>
            <person name="Coutinho P."/>
            <person name="Dacks J.B."/>
            <person name="Durnford D.G."/>
            <person name="Fast N.M."/>
            <person name="Green B.R."/>
            <person name="Grisdale C."/>
            <person name="Hempe F."/>
            <person name="Henrissat B."/>
            <person name="Hoppner M.P."/>
            <person name="Ishida K.-I."/>
            <person name="Kim E."/>
            <person name="Koreny L."/>
            <person name="Kroth P.G."/>
            <person name="Liu Y."/>
            <person name="Malik S.-B."/>
            <person name="Maier U.G."/>
            <person name="McRose D."/>
            <person name="Mock T."/>
            <person name="Neilson J.A."/>
            <person name="Onodera N.T."/>
            <person name="Poole A.M."/>
            <person name="Pritham E.J."/>
            <person name="Richards T.A."/>
            <person name="Rocap G."/>
            <person name="Roy S.W."/>
            <person name="Sarai C."/>
            <person name="Schaack S."/>
            <person name="Shirato S."/>
            <person name="Slamovits C.H."/>
            <person name="Spencer D.F."/>
            <person name="Suzuki S."/>
            <person name="Worden A.Z."/>
            <person name="Zauner S."/>
            <person name="Barry K."/>
            <person name="Bell C."/>
            <person name="Bharti A.K."/>
            <person name="Crow J.A."/>
            <person name="Grimwood J."/>
            <person name="Kramer R."/>
            <person name="Lindquist E."/>
            <person name="Lucas S."/>
            <person name="Salamov A."/>
            <person name="McFadden G.I."/>
            <person name="Lane C.E."/>
            <person name="Keeling P.J."/>
            <person name="Gray M.W."/>
            <person name="Grigoriev I.V."/>
            <person name="Archibald J.M."/>
        </authorList>
    </citation>
    <scope>NUCLEOTIDE SEQUENCE</scope>
    <source>
        <strain evidence="4">CCMP2712</strain>
    </source>
</reference>
<evidence type="ECO:0000313" key="4">
    <source>
        <dbReference type="Proteomes" id="UP000011087"/>
    </source>
</evidence>
<reference evidence="3" key="3">
    <citation type="submission" date="2015-06" db="UniProtKB">
        <authorList>
            <consortium name="EnsemblProtists"/>
        </authorList>
    </citation>
    <scope>IDENTIFICATION</scope>
</reference>
<feature type="compositionally biased region" description="Polar residues" evidence="1">
    <location>
        <begin position="1358"/>
        <end position="1369"/>
    </location>
</feature>